<sequence length="137" mass="14041">MRYGKGSIPKSANCPQNGIHRRQALQRGEPSAVAPLGQSPRPHCSPHGAALGNALPRLYKQSPPTWTLYTVRAGGETSAVGGETSAVGGETSAVGGETSAVGGFPAPWGLANPKGFPAPWGLANPKGLCLCSPRILF</sequence>
<gene>
    <name evidence="2" type="ORF">DA73_0219435</name>
</gene>
<name>A0A0C1QYV6_9CYAN</name>
<evidence type="ECO:0000313" key="2">
    <source>
        <dbReference type="EMBL" id="KIE10684.1"/>
    </source>
</evidence>
<evidence type="ECO:0000256" key="1">
    <source>
        <dbReference type="SAM" id="MobiDB-lite"/>
    </source>
</evidence>
<comment type="caution">
    <text evidence="2">The sequence shown here is derived from an EMBL/GenBank/DDBJ whole genome shotgun (WGS) entry which is preliminary data.</text>
</comment>
<dbReference type="EMBL" id="JHEG02000048">
    <property type="protein sequence ID" value="KIE10684.1"/>
    <property type="molecule type" value="Genomic_DNA"/>
</dbReference>
<feature type="region of interest" description="Disordered" evidence="1">
    <location>
        <begin position="26"/>
        <end position="48"/>
    </location>
</feature>
<accession>A0A0C1QYV6</accession>
<dbReference type="STRING" id="1479485.DA73_0219435"/>
<dbReference type="AlphaFoldDB" id="A0A0C1QYV6"/>
<reference evidence="2" key="1">
    <citation type="journal article" date="2015" name="Genome Announc.">
        <title>Draft Genome Sequence of Tolypothrix boutellei Strain VB521301.</title>
        <authorList>
            <person name="Chandrababunaidu M.M."/>
            <person name="Singh D."/>
            <person name="Sen D."/>
            <person name="Bhan S."/>
            <person name="Das S."/>
            <person name="Gupta A."/>
            <person name="Adhikary S.P."/>
            <person name="Tripathy S."/>
        </authorList>
    </citation>
    <scope>NUCLEOTIDE SEQUENCE</scope>
    <source>
        <strain evidence="2">VB521301</strain>
    </source>
</reference>
<organism evidence="2">
    <name type="scientific">Tolypothrix bouteillei VB521301</name>
    <dbReference type="NCBI Taxonomy" id="1479485"/>
    <lineage>
        <taxon>Bacteria</taxon>
        <taxon>Bacillati</taxon>
        <taxon>Cyanobacteriota</taxon>
        <taxon>Cyanophyceae</taxon>
        <taxon>Nostocales</taxon>
        <taxon>Tolypothrichaceae</taxon>
        <taxon>Tolypothrix</taxon>
    </lineage>
</organism>
<proteinExistence type="predicted"/>
<protein>
    <submittedName>
        <fullName evidence="2">Uncharacterized protein</fullName>
    </submittedName>
</protein>